<evidence type="ECO:0000313" key="2">
    <source>
        <dbReference type="Proteomes" id="UP001149813"/>
    </source>
</evidence>
<dbReference type="SUPFAM" id="SSF52540">
    <property type="entry name" value="P-loop containing nucleoside triphosphate hydrolases"/>
    <property type="match status" value="1"/>
</dbReference>
<gene>
    <name evidence="1" type="ORF">LPJ53_002641</name>
</gene>
<dbReference type="AlphaFoldDB" id="A0A9W7Y1J8"/>
<name>A0A9W7Y1J8_9FUNG</name>
<sequence>MNVFDYPTPSPAVVARVEARRDIRQTSNAVRASLDAQEPSVIYIDDPVIPVPVAADDDTAAGRVERMPLLLRPQVTVGNPPTPRSIFGAIASFAESPSVADTSIGHVPLIKSNNILEDDPEDEYDEYADTTASMSKMSITQTSPMAGNIYMASHIFLTGCMGNGKSYVMRELAARSVSKYPNLRVAYIPDCRVWSRLDGRTELLRYLTRALSIAFALDASWAEGIEYSINERIGNGTNDLDNIKTLVDSTCKDITWCSGTSTAEYEGRLLLCIDNYDAASAEVRDIVVNLVRSTRRILAVIATRGNQPIADINATTYTISSYYSPSEARAIIDWISQSEDNALPDEIDPDYSNALLAMASEYTWLHPYDIAQFFTRARCNGGVEVLERFAHDAVYIQGARDSNIRQYLEEVDRSTVDQFASVLYEDESNTIRKAYFCLYHSLRPTAELFRSSSHAAGVEPTSPYFQIQSTSVYGESIGNNLLAFVSPRVAEYVFCQLNINVKDMIRTTRNYSGTLKNDQGTNDQTHYEMGYALMLHWLHRGENILGLRGSSKEAHLLRDSYPSFDSVEAAMTPFLPRGIHNKGMYTYSNTNQDYNSMNGVDFITYSDHGTPVQYYIVGLNLSTAEFSDILRVFAANLDLGVIENDSRAKTSQTRRICSGIRQAHEYHRKNVCDSNKSCMVYILVSSTVGGRSHNRNDLSNQKLNITLCLLNADNL</sequence>
<dbReference type="OrthoDB" id="5520217at2759"/>
<organism evidence="1 2">
    <name type="scientific">Coemansia erecta</name>
    <dbReference type="NCBI Taxonomy" id="147472"/>
    <lineage>
        <taxon>Eukaryota</taxon>
        <taxon>Fungi</taxon>
        <taxon>Fungi incertae sedis</taxon>
        <taxon>Zoopagomycota</taxon>
        <taxon>Kickxellomycotina</taxon>
        <taxon>Kickxellomycetes</taxon>
        <taxon>Kickxellales</taxon>
        <taxon>Kickxellaceae</taxon>
        <taxon>Coemansia</taxon>
    </lineage>
</organism>
<comment type="caution">
    <text evidence="1">The sequence shown here is derived from an EMBL/GenBank/DDBJ whole genome shotgun (WGS) entry which is preliminary data.</text>
</comment>
<dbReference type="Proteomes" id="UP001149813">
    <property type="component" value="Unassembled WGS sequence"/>
</dbReference>
<dbReference type="InterPro" id="IPR027417">
    <property type="entry name" value="P-loop_NTPase"/>
</dbReference>
<dbReference type="EMBL" id="JANBOJ010000086">
    <property type="protein sequence ID" value="KAJ1722975.1"/>
    <property type="molecule type" value="Genomic_DNA"/>
</dbReference>
<reference evidence="1" key="1">
    <citation type="submission" date="2022-07" db="EMBL/GenBank/DDBJ databases">
        <title>Phylogenomic reconstructions and comparative analyses of Kickxellomycotina fungi.</title>
        <authorList>
            <person name="Reynolds N.K."/>
            <person name="Stajich J.E."/>
            <person name="Barry K."/>
            <person name="Grigoriev I.V."/>
            <person name="Crous P."/>
            <person name="Smith M.E."/>
        </authorList>
    </citation>
    <scope>NUCLEOTIDE SEQUENCE</scope>
    <source>
        <strain evidence="1">NBRC 32514</strain>
    </source>
</reference>
<proteinExistence type="predicted"/>
<accession>A0A9W7Y1J8</accession>
<evidence type="ECO:0000313" key="1">
    <source>
        <dbReference type="EMBL" id="KAJ1722975.1"/>
    </source>
</evidence>
<keyword evidence="2" id="KW-1185">Reference proteome</keyword>
<protein>
    <submittedName>
        <fullName evidence="1">Uncharacterized protein</fullName>
    </submittedName>
</protein>